<evidence type="ECO:0000256" key="4">
    <source>
        <dbReference type="ARBA" id="ARBA00023014"/>
    </source>
</evidence>
<sequence length="78" mass="8506">MEQVGEDKLRVRVGGREFEVDAACPHRKGFLAHGYVNAARLRITCPLHHSSFSLETGEAVTGPTDERLCAREVTAPTG</sequence>
<dbReference type="InterPro" id="IPR036922">
    <property type="entry name" value="Rieske_2Fe-2S_sf"/>
</dbReference>
<dbReference type="Proteomes" id="UP000187191">
    <property type="component" value="Chromosome"/>
</dbReference>
<proteinExistence type="predicted"/>
<dbReference type="EMBL" id="CP015588">
    <property type="protein sequence ID" value="APY90490.1"/>
    <property type="molecule type" value="Genomic_DNA"/>
</dbReference>
<dbReference type="Pfam" id="PF00355">
    <property type="entry name" value="Rieske"/>
    <property type="match status" value="1"/>
</dbReference>
<feature type="domain" description="Rieske" evidence="5">
    <location>
        <begin position="1"/>
        <end position="78"/>
    </location>
</feature>
<accession>A0ABN4VWX5</accession>
<keyword evidence="7" id="KW-1185">Reference proteome</keyword>
<evidence type="ECO:0000256" key="3">
    <source>
        <dbReference type="ARBA" id="ARBA00023004"/>
    </source>
</evidence>
<keyword evidence="3" id="KW-0408">Iron</keyword>
<keyword evidence="2" id="KW-0479">Metal-binding</keyword>
<protein>
    <recommendedName>
        <fullName evidence="5">Rieske domain-containing protein</fullName>
    </recommendedName>
</protein>
<evidence type="ECO:0000256" key="2">
    <source>
        <dbReference type="ARBA" id="ARBA00022723"/>
    </source>
</evidence>
<keyword evidence="4" id="KW-0411">Iron-sulfur</keyword>
<evidence type="ECO:0000259" key="5">
    <source>
        <dbReference type="PROSITE" id="PS51296"/>
    </source>
</evidence>
<organism evidence="6 7">
    <name type="scientific">Streptomyces alfalfae</name>
    <dbReference type="NCBI Taxonomy" id="1642299"/>
    <lineage>
        <taxon>Bacteria</taxon>
        <taxon>Bacillati</taxon>
        <taxon>Actinomycetota</taxon>
        <taxon>Actinomycetes</taxon>
        <taxon>Kitasatosporales</taxon>
        <taxon>Streptomycetaceae</taxon>
        <taxon>Streptomyces</taxon>
    </lineage>
</organism>
<gene>
    <name evidence="6" type="ORF">A7J05_00950</name>
</gene>
<evidence type="ECO:0000256" key="1">
    <source>
        <dbReference type="ARBA" id="ARBA00022714"/>
    </source>
</evidence>
<evidence type="ECO:0000313" key="7">
    <source>
        <dbReference type="Proteomes" id="UP000187191"/>
    </source>
</evidence>
<dbReference type="InterPro" id="IPR017941">
    <property type="entry name" value="Rieske_2Fe-2S"/>
</dbReference>
<evidence type="ECO:0000313" key="6">
    <source>
        <dbReference type="EMBL" id="APY90490.1"/>
    </source>
</evidence>
<name>A0ABN4VWX5_9ACTN</name>
<reference evidence="6 7" key="1">
    <citation type="submission" date="2016-05" db="EMBL/GenBank/DDBJ databases">
        <authorList>
            <person name="Gu J."/>
        </authorList>
    </citation>
    <scope>NUCLEOTIDE SEQUENCE [LARGE SCALE GENOMIC DNA]</scope>
    <source>
        <strain evidence="6 7">ACCC40021</strain>
    </source>
</reference>
<dbReference type="Gene3D" id="2.102.10.10">
    <property type="entry name" value="Rieske [2Fe-2S] iron-sulphur domain"/>
    <property type="match status" value="1"/>
</dbReference>
<dbReference type="PROSITE" id="PS51296">
    <property type="entry name" value="RIESKE"/>
    <property type="match status" value="1"/>
</dbReference>
<keyword evidence="1" id="KW-0001">2Fe-2S</keyword>
<dbReference type="SUPFAM" id="SSF50022">
    <property type="entry name" value="ISP domain"/>
    <property type="match status" value="1"/>
</dbReference>